<protein>
    <submittedName>
        <fullName evidence="1">Uncharacterized protein</fullName>
    </submittedName>
</protein>
<organism evidence="1">
    <name type="scientific">Arundo donax</name>
    <name type="common">Giant reed</name>
    <name type="synonym">Donax arundinaceus</name>
    <dbReference type="NCBI Taxonomy" id="35708"/>
    <lineage>
        <taxon>Eukaryota</taxon>
        <taxon>Viridiplantae</taxon>
        <taxon>Streptophyta</taxon>
        <taxon>Embryophyta</taxon>
        <taxon>Tracheophyta</taxon>
        <taxon>Spermatophyta</taxon>
        <taxon>Magnoliopsida</taxon>
        <taxon>Liliopsida</taxon>
        <taxon>Poales</taxon>
        <taxon>Poaceae</taxon>
        <taxon>PACMAD clade</taxon>
        <taxon>Arundinoideae</taxon>
        <taxon>Arundineae</taxon>
        <taxon>Arundo</taxon>
    </lineage>
</organism>
<accession>A0A0A9D174</accession>
<reference evidence="1" key="2">
    <citation type="journal article" date="2015" name="Data Brief">
        <title>Shoot transcriptome of the giant reed, Arundo donax.</title>
        <authorList>
            <person name="Barrero R.A."/>
            <person name="Guerrero F.D."/>
            <person name="Moolhuijzen P."/>
            <person name="Goolsby J.A."/>
            <person name="Tidwell J."/>
            <person name="Bellgard S.E."/>
            <person name="Bellgard M.I."/>
        </authorList>
    </citation>
    <scope>NUCLEOTIDE SEQUENCE</scope>
    <source>
        <tissue evidence="1">Shoot tissue taken approximately 20 cm above the soil surface</tissue>
    </source>
</reference>
<proteinExistence type="predicted"/>
<dbReference type="AlphaFoldDB" id="A0A0A9D174"/>
<sequence>MEDAWYLLLPFVCVIIIPWENGDKTFCGVLTSCCSSICFWARSDARVACFMPSVQARGRAPRNTRNAITQHDNGCEGIFPE</sequence>
<reference evidence="1" key="1">
    <citation type="submission" date="2014-09" db="EMBL/GenBank/DDBJ databases">
        <authorList>
            <person name="Magalhaes I.L.F."/>
            <person name="Oliveira U."/>
            <person name="Santos F.R."/>
            <person name="Vidigal T.H.D.A."/>
            <person name="Brescovit A.D."/>
            <person name="Santos A.J."/>
        </authorList>
    </citation>
    <scope>NUCLEOTIDE SEQUENCE</scope>
    <source>
        <tissue evidence="1">Shoot tissue taken approximately 20 cm above the soil surface</tissue>
    </source>
</reference>
<name>A0A0A9D174_ARUDO</name>
<dbReference type="EMBL" id="GBRH01216309">
    <property type="protein sequence ID" value="JAD81586.1"/>
    <property type="molecule type" value="Transcribed_RNA"/>
</dbReference>
<evidence type="ECO:0000313" key="1">
    <source>
        <dbReference type="EMBL" id="JAD81586.1"/>
    </source>
</evidence>